<dbReference type="OrthoDB" id="9805474at2"/>
<dbReference type="PROSITE" id="PS50883">
    <property type="entry name" value="EAL"/>
    <property type="match status" value="1"/>
</dbReference>
<dbReference type="CDD" id="cd01948">
    <property type="entry name" value="EAL"/>
    <property type="match status" value="1"/>
</dbReference>
<evidence type="ECO:0000259" key="3">
    <source>
        <dbReference type="PROSITE" id="PS50113"/>
    </source>
</evidence>
<dbReference type="PROSITE" id="PS51257">
    <property type="entry name" value="PROKAR_LIPOPROTEIN"/>
    <property type="match status" value="1"/>
</dbReference>
<dbReference type="SUPFAM" id="SSF55785">
    <property type="entry name" value="PYP-like sensor domain (PAS domain)"/>
    <property type="match status" value="2"/>
</dbReference>
<dbReference type="InterPro" id="IPR013655">
    <property type="entry name" value="PAS_fold_3"/>
</dbReference>
<keyword evidence="1" id="KW-0812">Transmembrane</keyword>
<dbReference type="InterPro" id="IPR000014">
    <property type="entry name" value="PAS"/>
</dbReference>
<dbReference type="AlphaFoldDB" id="A0A1M6GZM6"/>
<dbReference type="PANTHER" id="PTHR33121:SF79">
    <property type="entry name" value="CYCLIC DI-GMP PHOSPHODIESTERASE PDED-RELATED"/>
    <property type="match status" value="1"/>
</dbReference>
<feature type="domain" description="PAS" evidence="2">
    <location>
        <begin position="250"/>
        <end position="304"/>
    </location>
</feature>
<keyword evidence="6" id="KW-1185">Reference proteome</keyword>
<gene>
    <name evidence="5" type="ORF">SAMN02745691_01440</name>
</gene>
<dbReference type="InterPro" id="IPR050706">
    <property type="entry name" value="Cyclic-di-GMP_PDE-like"/>
</dbReference>
<evidence type="ECO:0000313" key="6">
    <source>
        <dbReference type="Proteomes" id="UP000184342"/>
    </source>
</evidence>
<feature type="transmembrane region" description="Helical" evidence="1">
    <location>
        <begin position="64"/>
        <end position="82"/>
    </location>
</feature>
<dbReference type="InterPro" id="IPR001633">
    <property type="entry name" value="EAL_dom"/>
</dbReference>
<dbReference type="InterPro" id="IPR000700">
    <property type="entry name" value="PAS-assoc_C"/>
</dbReference>
<evidence type="ECO:0000259" key="2">
    <source>
        <dbReference type="PROSITE" id="PS50112"/>
    </source>
</evidence>
<dbReference type="SUPFAM" id="SSF55073">
    <property type="entry name" value="Nucleotide cyclase"/>
    <property type="match status" value="1"/>
</dbReference>
<dbReference type="Pfam" id="PF00990">
    <property type="entry name" value="GGDEF"/>
    <property type="match status" value="1"/>
</dbReference>
<dbReference type="RefSeq" id="WP_073993678.1">
    <property type="nucleotide sequence ID" value="NZ_FQYT01000013.1"/>
</dbReference>
<dbReference type="SUPFAM" id="SSF141868">
    <property type="entry name" value="EAL domain-like"/>
    <property type="match status" value="1"/>
</dbReference>
<feature type="domain" description="PAC" evidence="3">
    <location>
        <begin position="307"/>
        <end position="359"/>
    </location>
</feature>
<dbReference type="GO" id="GO:0071111">
    <property type="term" value="F:cyclic-guanylate-specific phosphodiesterase activity"/>
    <property type="evidence" value="ECO:0007669"/>
    <property type="project" value="InterPro"/>
</dbReference>
<feature type="transmembrane region" description="Helical" evidence="1">
    <location>
        <begin position="23"/>
        <end position="44"/>
    </location>
</feature>
<evidence type="ECO:0000313" key="5">
    <source>
        <dbReference type="EMBL" id="SHJ15372.1"/>
    </source>
</evidence>
<dbReference type="EMBL" id="FQYT01000013">
    <property type="protein sequence ID" value="SHJ15372.1"/>
    <property type="molecule type" value="Genomic_DNA"/>
</dbReference>
<dbReference type="InterPro" id="IPR043128">
    <property type="entry name" value="Rev_trsase/Diguanyl_cyclase"/>
</dbReference>
<dbReference type="PROSITE" id="PS50112">
    <property type="entry name" value="PAS"/>
    <property type="match status" value="1"/>
</dbReference>
<dbReference type="InterPro" id="IPR035919">
    <property type="entry name" value="EAL_sf"/>
</dbReference>
<dbReference type="PANTHER" id="PTHR33121">
    <property type="entry name" value="CYCLIC DI-GMP PHOSPHODIESTERASE PDEF"/>
    <property type="match status" value="1"/>
</dbReference>
<keyword evidence="1" id="KW-1133">Transmembrane helix</keyword>
<dbReference type="Pfam" id="PF08447">
    <property type="entry name" value="PAS_3"/>
    <property type="match status" value="2"/>
</dbReference>
<proteinExistence type="predicted"/>
<dbReference type="CDD" id="cd00130">
    <property type="entry name" value="PAS"/>
    <property type="match status" value="2"/>
</dbReference>
<dbReference type="Gene3D" id="3.30.450.20">
    <property type="entry name" value="PAS domain"/>
    <property type="match status" value="2"/>
</dbReference>
<evidence type="ECO:0000256" key="1">
    <source>
        <dbReference type="SAM" id="Phobius"/>
    </source>
</evidence>
<sequence length="806" mass="91574">MGKNVPNFHIVKKLETQSAKRKTMMITVVYFLFGCTWIVVTDFVARSVSGENVEAFMFSVTKGIIYVCITAVLIYGLVYSALRKLMNSELRLTESEALFHTIFDQSPIGVAIIQDIPGKMTNKVFSRINPMFGQITGRDETELKATEWDAITHPEDLGKARDLFEKLKLGEIERYTLENRCMKPDGSINWVEQTVTPLNIYDNSTACSYLALVRDIHERKTTLDTLREVERSKSVLLSNLPGMAYRCKYDPEWTMLFVSEGCFSLTGYTPKMLIGNRNLSFKELIVPRYRDYLEEEWKKALVEKKQFQAEYEILTAEGQTKWVLEMGQIIFDENNLVEALEGILIDITARKEQERMLKYFGVHDPLTGLYNRRHLEELLGAYELTGDKVNRALAVLRFKKLNSLSLAYGYQFSENLLRELASSLSVLTGKSCRLFQVSFERMAFYITGYDKTEYLSEFCGRIRNLREIESVLELTGCGIGVLELDEWDCDAAEAIKNASIAAEQTVNGEGSGSCFFTEDLRGKVIRGARIKAILLEAAFTENDDTLYLEYQPLLDLKTNKIAGLEALARLRDEKLGVISPAEFIPLAEEMQLILPLGQKIIRLAFGLMNRLEKSGYGDVQVNVNISGIQLIQEDFTDGLIRMAQKSEVNLKNLVLEITESVLSDNYEAVNERLGRIKTFGVRVAIDDFGTGYSSLARARELNADYLKIDKCFVDNLLTLSSDETIVGDIISMAHRMGHCVVAEGVEDERQYQYLKEHGCDYIQGYYFSRALAPEKVMELIKGVNSLTVAKIREVSRKREQPLSERF</sequence>
<dbReference type="STRING" id="1122934.SAMN02745691_01440"/>
<dbReference type="NCBIfam" id="TIGR00229">
    <property type="entry name" value="sensory_box"/>
    <property type="match status" value="2"/>
</dbReference>
<keyword evidence="1" id="KW-0472">Membrane</keyword>
<feature type="domain" description="PAC" evidence="3">
    <location>
        <begin position="175"/>
        <end position="228"/>
    </location>
</feature>
<organism evidence="5 6">
    <name type="scientific">Parasporobacterium paucivorans DSM 15970</name>
    <dbReference type="NCBI Taxonomy" id="1122934"/>
    <lineage>
        <taxon>Bacteria</taxon>
        <taxon>Bacillati</taxon>
        <taxon>Bacillota</taxon>
        <taxon>Clostridia</taxon>
        <taxon>Lachnospirales</taxon>
        <taxon>Lachnospiraceae</taxon>
        <taxon>Parasporobacterium</taxon>
    </lineage>
</organism>
<dbReference type="SMART" id="SM00086">
    <property type="entry name" value="PAC"/>
    <property type="match status" value="2"/>
</dbReference>
<dbReference type="Pfam" id="PF00563">
    <property type="entry name" value="EAL"/>
    <property type="match status" value="1"/>
</dbReference>
<dbReference type="Gene3D" id="3.20.20.450">
    <property type="entry name" value="EAL domain"/>
    <property type="match status" value="1"/>
</dbReference>
<reference evidence="5 6" key="1">
    <citation type="submission" date="2016-11" db="EMBL/GenBank/DDBJ databases">
        <authorList>
            <person name="Jaros S."/>
            <person name="Januszkiewicz K."/>
            <person name="Wedrychowicz H."/>
        </authorList>
    </citation>
    <scope>NUCLEOTIDE SEQUENCE [LARGE SCALE GENOMIC DNA]</scope>
    <source>
        <strain evidence="5 6">DSM 15970</strain>
    </source>
</reference>
<dbReference type="InterPro" id="IPR035965">
    <property type="entry name" value="PAS-like_dom_sf"/>
</dbReference>
<dbReference type="InterPro" id="IPR000160">
    <property type="entry name" value="GGDEF_dom"/>
</dbReference>
<dbReference type="Proteomes" id="UP000184342">
    <property type="component" value="Unassembled WGS sequence"/>
</dbReference>
<dbReference type="InterPro" id="IPR001610">
    <property type="entry name" value="PAC"/>
</dbReference>
<dbReference type="SMART" id="SM00091">
    <property type="entry name" value="PAS"/>
    <property type="match status" value="2"/>
</dbReference>
<dbReference type="SMART" id="SM00267">
    <property type="entry name" value="GGDEF"/>
    <property type="match status" value="1"/>
</dbReference>
<feature type="domain" description="EAL" evidence="4">
    <location>
        <begin position="527"/>
        <end position="784"/>
    </location>
</feature>
<dbReference type="PROSITE" id="PS50113">
    <property type="entry name" value="PAC"/>
    <property type="match status" value="2"/>
</dbReference>
<name>A0A1M6GZM6_9FIRM</name>
<evidence type="ECO:0000259" key="4">
    <source>
        <dbReference type="PROSITE" id="PS50883"/>
    </source>
</evidence>
<dbReference type="Gene3D" id="3.30.70.270">
    <property type="match status" value="1"/>
</dbReference>
<accession>A0A1M6GZM6</accession>
<dbReference type="InterPro" id="IPR029787">
    <property type="entry name" value="Nucleotide_cyclase"/>
</dbReference>
<protein>
    <submittedName>
        <fullName evidence="5">PAS domain S-box-containing protein</fullName>
    </submittedName>
</protein>
<dbReference type="SMART" id="SM00052">
    <property type="entry name" value="EAL"/>
    <property type="match status" value="1"/>
</dbReference>